<feature type="compositionally biased region" description="Basic and acidic residues" evidence="1">
    <location>
        <begin position="928"/>
        <end position="985"/>
    </location>
</feature>
<comment type="caution">
    <text evidence="2">The sequence shown here is derived from an EMBL/GenBank/DDBJ whole genome shotgun (WGS) entry which is preliminary data.</text>
</comment>
<dbReference type="OrthoDB" id="2121618at2759"/>
<feature type="region of interest" description="Disordered" evidence="1">
    <location>
        <begin position="1435"/>
        <end position="1457"/>
    </location>
</feature>
<accession>A0A7I8W979</accession>
<feature type="compositionally biased region" description="Basic and acidic residues" evidence="1">
    <location>
        <begin position="862"/>
        <end position="876"/>
    </location>
</feature>
<dbReference type="Proteomes" id="UP000549394">
    <property type="component" value="Unassembled WGS sequence"/>
</dbReference>
<name>A0A7I8W979_9ANNE</name>
<feature type="compositionally biased region" description="Basic and acidic residues" evidence="1">
    <location>
        <begin position="1470"/>
        <end position="1496"/>
    </location>
</feature>
<feature type="compositionally biased region" description="Basic and acidic residues" evidence="1">
    <location>
        <begin position="559"/>
        <end position="569"/>
    </location>
</feature>
<feature type="compositionally biased region" description="Polar residues" evidence="1">
    <location>
        <begin position="12"/>
        <end position="39"/>
    </location>
</feature>
<feature type="compositionally biased region" description="Basic and acidic residues" evidence="1">
    <location>
        <begin position="793"/>
        <end position="808"/>
    </location>
</feature>
<feature type="compositionally biased region" description="Basic residues" evidence="1">
    <location>
        <begin position="749"/>
        <end position="760"/>
    </location>
</feature>
<proteinExistence type="predicted"/>
<feature type="region of interest" description="Disordered" evidence="1">
    <location>
        <begin position="1"/>
        <end position="64"/>
    </location>
</feature>
<evidence type="ECO:0000256" key="1">
    <source>
        <dbReference type="SAM" id="MobiDB-lite"/>
    </source>
</evidence>
<dbReference type="PANTHER" id="PTHR35538">
    <property type="entry name" value="LIG_CHAN-GLU_BD DOMAIN-CONTAINING PROTEIN"/>
    <property type="match status" value="1"/>
</dbReference>
<gene>
    <name evidence="2" type="ORF">DGYR_LOCUS12171</name>
</gene>
<feature type="compositionally biased region" description="Basic residues" evidence="1">
    <location>
        <begin position="809"/>
        <end position="818"/>
    </location>
</feature>
<feature type="compositionally biased region" description="Basic and acidic residues" evidence="1">
    <location>
        <begin position="669"/>
        <end position="680"/>
    </location>
</feature>
<feature type="compositionally biased region" description="Basic and acidic residues" evidence="1">
    <location>
        <begin position="465"/>
        <end position="482"/>
    </location>
</feature>
<sequence>MASKYNVLPPIQTGQTRNSYSLNSSRRDSPISNQRSRSVPSKKHVSQAKLPSLRTRSESPDSIPNPYENTIFANYFKNDENFVKRSSSEECLKCLLKINHDKCESHKYIRVGGGYRHSYWFVKAMLEQIELERQQAILIKQRLEAIDEGDQSNVRAVKTYIRTKSGRLVEKMVFLTEDEFKEFLKGGENAQRILKKNLNKDEAAGLQSWEKEEQKAITTLIRTKSGRLIQKTVYVSRDEYDKIRKGKLDVKDVMKKYIKPEEGVVEGWKESDMKAVKTLVRTKSGRLVEKTILVSKEDYDQLKAGGDPSKIIGKYMSTEDGAKIEGWKKDKGPAMKAVKIKVRTKSGRLVEKTVLMSENEYKDFMESGGDLKQLRKFVKLDKDDVIEAFEDAGDVYADSEDEEQLKQAKEGERFVGKDGAVYEVYVDPLTGKKYKKKIGGPGDADALMTKGKGKKGKGKGKGKGRGLDEDPNEKGMTEEDKKKYRQGRRRKESNESLFSYKSFVSAGGTRHVRRKRKKADGTYSDSESYHSELDAEGQKRRQNRRQTRKQAAVKKKLEKIKAGGRHDGSDSEFSYRSVISAGGTRHVKRKKKLANGTYGDEESYHSSQDEEGKKRRKERRKKREEAIKEGKRNKDSDSEYSYKSVVSAGGTRHVKRKKKLADGTYGDEESYHSSQDEAGKARRKARRKERAKKMKVGKRDPDSESEYSYKSHKSAGGTRHVTRRKKLADGTYGDEESYHSSQDPDGQDRRRRRRRERKHAGSANSYYSVVSAGGTRHVRRRRKRKDGTYSRSESYHSSDSEFWEDPKNKDKKNKKRHGPSSAHSYYSEVSDGGTRRRFRKKKIVDKDGKVIGYEAAAPYESDSEHEYIYDKDGKLLEKRKKPKNPKNRRISQASKDGKGRRKKGGGPNGNMSDFSEDLLSTDSEDEPDLTKMTEEEKQKYLEEKAKRKAERERKRKEKYGENYEEMMEKHQKAKKASKEAKRKAQNEAGEMDDISGFGGKKGRGKGKGKGDNESDTESYTDEKGVRRLRKKKNEDEESVYDFERDTEGNIVYGADGKPKLRKIGTIKKGGKGIPDSDDEYEYVRDKHGNLVRKKKDEDVDGFESDGDYFERDAKGNIIGVKKGKKKIDLSKLTNDELLALGIDPDASPGEIARILKDKFGDTIRIVDGGKLVGHKKYSEYARDVPAEVLARDPELDVNTITPGMKRANILWIRGGNEIQEHAKNMINMSKLTDEAQQQLEDERDATIDFINHYRLVETDKVQGYVKAFAVEDFDRDYVVDYHGVEKSLAAVPSVGHIGEREMEYIKLCLDITPETNFNFRMFAVMTALAERVTHMDPHCKNLLEISNLADIERKMALYKAMFYQNVQSDRDSNYITAESLLIELIAGGLSKDQQNFIMDRMLPNTFREISFLDYLAYIPLFLSMHDNMCDNPLDMGEKYKPNRPVSPQRDQNPLGHDLKKDSVFIKQNYKKSDKDDMRKKAEDLIIGKKTPDPRDHMDLYKKHNKLHQMIDGTESFPKTKGK</sequence>
<evidence type="ECO:0000313" key="2">
    <source>
        <dbReference type="EMBL" id="CAD5124661.1"/>
    </source>
</evidence>
<feature type="compositionally biased region" description="Basic residues" evidence="1">
    <location>
        <begin position="681"/>
        <end position="696"/>
    </location>
</feature>
<feature type="compositionally biased region" description="Basic and acidic residues" evidence="1">
    <location>
        <begin position="623"/>
        <end position="637"/>
    </location>
</feature>
<organism evidence="2 3">
    <name type="scientific">Dimorphilus gyrociliatus</name>
    <dbReference type="NCBI Taxonomy" id="2664684"/>
    <lineage>
        <taxon>Eukaryota</taxon>
        <taxon>Metazoa</taxon>
        <taxon>Spiralia</taxon>
        <taxon>Lophotrochozoa</taxon>
        <taxon>Annelida</taxon>
        <taxon>Polychaeta</taxon>
        <taxon>Polychaeta incertae sedis</taxon>
        <taxon>Dinophilidae</taxon>
        <taxon>Dimorphilus</taxon>
    </lineage>
</organism>
<reference evidence="2 3" key="1">
    <citation type="submission" date="2020-08" db="EMBL/GenBank/DDBJ databases">
        <authorList>
            <person name="Hejnol A."/>
        </authorList>
    </citation>
    <scope>NUCLEOTIDE SEQUENCE [LARGE SCALE GENOMIC DNA]</scope>
</reference>
<feature type="region of interest" description="Disordered" evidence="1">
    <location>
        <begin position="1469"/>
        <end position="1496"/>
    </location>
</feature>
<dbReference type="EMBL" id="CAJFCJ010000022">
    <property type="protein sequence ID" value="CAD5124661.1"/>
    <property type="molecule type" value="Genomic_DNA"/>
</dbReference>
<feature type="compositionally biased region" description="Basic residues" evidence="1">
    <location>
        <begin position="540"/>
        <end position="558"/>
    </location>
</feature>
<feature type="compositionally biased region" description="Basic residues" evidence="1">
    <location>
        <begin position="776"/>
        <end position="785"/>
    </location>
</feature>
<feature type="region of interest" description="Disordered" evidence="1">
    <location>
        <begin position="435"/>
        <end position="1045"/>
    </location>
</feature>
<dbReference type="PANTHER" id="PTHR35538:SF3">
    <property type="entry name" value="C-TYPE LECTIN DOMAIN-CONTAINING PROTEIN"/>
    <property type="match status" value="1"/>
</dbReference>
<evidence type="ECO:0000313" key="3">
    <source>
        <dbReference type="Proteomes" id="UP000549394"/>
    </source>
</evidence>
<feature type="compositionally biased region" description="Polar residues" evidence="1">
    <location>
        <begin position="909"/>
        <end position="921"/>
    </location>
</feature>
<protein>
    <submittedName>
        <fullName evidence="2">DgyrCDS12924</fullName>
    </submittedName>
</protein>
<keyword evidence="3" id="KW-1185">Reference proteome</keyword>
<feature type="compositionally biased region" description="Basic and acidic residues" evidence="1">
    <location>
        <begin position="527"/>
        <end position="539"/>
    </location>
</feature>
<feature type="compositionally biased region" description="Basic residues" evidence="1">
    <location>
        <begin position="451"/>
        <end position="464"/>
    </location>
</feature>
<feature type="compositionally biased region" description="Basic and acidic residues" evidence="1">
    <location>
        <begin position="602"/>
        <end position="613"/>
    </location>
</feature>
<feature type="compositionally biased region" description="Basic residues" evidence="1">
    <location>
        <begin position="877"/>
        <end position="889"/>
    </location>
</feature>